<evidence type="ECO:0008006" key="3">
    <source>
        <dbReference type="Google" id="ProtNLM"/>
    </source>
</evidence>
<evidence type="ECO:0000313" key="2">
    <source>
        <dbReference type="Proteomes" id="UP000299102"/>
    </source>
</evidence>
<proteinExistence type="predicted"/>
<gene>
    <name evidence="1" type="ORF">EVAR_18278_1</name>
</gene>
<dbReference type="InterPro" id="IPR052709">
    <property type="entry name" value="Transposase-MT_Hybrid"/>
</dbReference>
<dbReference type="EMBL" id="BGZK01000182">
    <property type="protein sequence ID" value="GBP26641.1"/>
    <property type="molecule type" value="Genomic_DNA"/>
</dbReference>
<evidence type="ECO:0000313" key="1">
    <source>
        <dbReference type="EMBL" id="GBP26641.1"/>
    </source>
</evidence>
<organism evidence="1 2">
    <name type="scientific">Eumeta variegata</name>
    <name type="common">Bagworm moth</name>
    <name type="synonym">Eumeta japonica</name>
    <dbReference type="NCBI Taxonomy" id="151549"/>
    <lineage>
        <taxon>Eukaryota</taxon>
        <taxon>Metazoa</taxon>
        <taxon>Ecdysozoa</taxon>
        <taxon>Arthropoda</taxon>
        <taxon>Hexapoda</taxon>
        <taxon>Insecta</taxon>
        <taxon>Pterygota</taxon>
        <taxon>Neoptera</taxon>
        <taxon>Endopterygota</taxon>
        <taxon>Lepidoptera</taxon>
        <taxon>Glossata</taxon>
        <taxon>Ditrysia</taxon>
        <taxon>Tineoidea</taxon>
        <taxon>Psychidae</taxon>
        <taxon>Oiketicinae</taxon>
        <taxon>Eumeta</taxon>
    </lineage>
</organism>
<dbReference type="Proteomes" id="UP000299102">
    <property type="component" value="Unassembled WGS sequence"/>
</dbReference>
<dbReference type="PANTHER" id="PTHR46060">
    <property type="entry name" value="MARINER MOS1 TRANSPOSASE-LIKE PROTEIN"/>
    <property type="match status" value="1"/>
</dbReference>
<sequence length="190" mass="22334">MEDNGYSFLYKVLELVENEYKDDAPLVKFVHPKELKSPQDCTARRQNAFGRETPHLSTIRRWYTEFDRGRVSLYDEIRESQPLIAVTEENVATVRQLIEENRRITYEEIREHLGIASRHHMRFMRNVLPRMVKFCNNLLSTVFQSTATKGVSKKNAYPLPKWWQRKEVTLGSRVSMGGDCSQLPHMVLFL</sequence>
<comment type="caution">
    <text evidence="1">The sequence shown here is derived from an EMBL/GenBank/DDBJ whole genome shotgun (WGS) entry which is preliminary data.</text>
</comment>
<dbReference type="AlphaFoldDB" id="A0A4C1UJM6"/>
<name>A0A4C1UJM6_EUMVA</name>
<keyword evidence="2" id="KW-1185">Reference proteome</keyword>
<protein>
    <recommendedName>
        <fullName evidence="3">Mos1 transposase HTH domain-containing protein</fullName>
    </recommendedName>
</protein>
<accession>A0A4C1UJM6</accession>
<reference evidence="1 2" key="1">
    <citation type="journal article" date="2019" name="Commun. Biol.">
        <title>The bagworm genome reveals a unique fibroin gene that provides high tensile strength.</title>
        <authorList>
            <person name="Kono N."/>
            <person name="Nakamura H."/>
            <person name="Ohtoshi R."/>
            <person name="Tomita M."/>
            <person name="Numata K."/>
            <person name="Arakawa K."/>
        </authorList>
    </citation>
    <scope>NUCLEOTIDE SEQUENCE [LARGE SCALE GENOMIC DNA]</scope>
</reference>
<dbReference type="OrthoDB" id="10017160at2759"/>
<dbReference type="PANTHER" id="PTHR46060:SF1">
    <property type="entry name" value="MARINER MOS1 TRANSPOSASE-LIKE PROTEIN"/>
    <property type="match status" value="1"/>
</dbReference>